<feature type="transmembrane region" description="Helical" evidence="7">
    <location>
        <begin position="304"/>
        <end position="324"/>
    </location>
</feature>
<keyword evidence="2" id="KW-0813">Transport</keyword>
<feature type="transmembrane region" description="Helical" evidence="7">
    <location>
        <begin position="99"/>
        <end position="116"/>
    </location>
</feature>
<dbReference type="Proteomes" id="UP000295258">
    <property type="component" value="Unassembled WGS sequence"/>
</dbReference>
<comment type="subcellular location">
    <subcellularLocation>
        <location evidence="1">Cell membrane</location>
        <topology evidence="1">Multi-pass membrane protein</topology>
    </subcellularLocation>
</comment>
<gene>
    <name evidence="9" type="ORF">E1292_41960</name>
</gene>
<evidence type="ECO:0000313" key="9">
    <source>
        <dbReference type="EMBL" id="TDC92204.1"/>
    </source>
</evidence>
<dbReference type="PANTHER" id="PTHR23513:SF6">
    <property type="entry name" value="MAJOR FACILITATOR SUPERFAMILY ASSOCIATED DOMAIN-CONTAINING PROTEIN"/>
    <property type="match status" value="1"/>
</dbReference>
<evidence type="ECO:0000256" key="1">
    <source>
        <dbReference type="ARBA" id="ARBA00004651"/>
    </source>
</evidence>
<dbReference type="PANTHER" id="PTHR23513">
    <property type="entry name" value="INTEGRAL MEMBRANE EFFLUX PROTEIN-RELATED"/>
    <property type="match status" value="1"/>
</dbReference>
<name>A0A4R4USS0_9ACTN</name>
<feature type="transmembrane region" description="Helical" evidence="7">
    <location>
        <begin position="226"/>
        <end position="246"/>
    </location>
</feature>
<feature type="transmembrane region" description="Helical" evidence="7">
    <location>
        <begin position="281"/>
        <end position="298"/>
    </location>
</feature>
<dbReference type="Gene3D" id="1.20.1250.20">
    <property type="entry name" value="MFS general substrate transporter like domains"/>
    <property type="match status" value="2"/>
</dbReference>
<dbReference type="Pfam" id="PF05977">
    <property type="entry name" value="MFS_3"/>
    <property type="match status" value="1"/>
</dbReference>
<feature type="transmembrane region" description="Helical" evidence="7">
    <location>
        <begin position="12"/>
        <end position="36"/>
    </location>
</feature>
<feature type="transmembrane region" description="Helical" evidence="7">
    <location>
        <begin position="75"/>
        <end position="93"/>
    </location>
</feature>
<protein>
    <submittedName>
        <fullName evidence="9">MFS transporter</fullName>
    </submittedName>
</protein>
<dbReference type="AlphaFoldDB" id="A0A4R4USS0"/>
<evidence type="ECO:0000256" key="2">
    <source>
        <dbReference type="ARBA" id="ARBA00022448"/>
    </source>
</evidence>
<dbReference type="InterPro" id="IPR020846">
    <property type="entry name" value="MFS_dom"/>
</dbReference>
<keyword evidence="6 7" id="KW-0472">Membrane</keyword>
<dbReference type="GO" id="GO:0005886">
    <property type="term" value="C:plasma membrane"/>
    <property type="evidence" value="ECO:0007669"/>
    <property type="project" value="UniProtKB-SubCell"/>
</dbReference>
<feature type="transmembrane region" description="Helical" evidence="7">
    <location>
        <begin position="42"/>
        <end position="63"/>
    </location>
</feature>
<dbReference type="InterPro" id="IPR010290">
    <property type="entry name" value="TM_effector"/>
</dbReference>
<evidence type="ECO:0000256" key="7">
    <source>
        <dbReference type="SAM" id="Phobius"/>
    </source>
</evidence>
<feature type="transmembrane region" description="Helical" evidence="7">
    <location>
        <begin position="158"/>
        <end position="181"/>
    </location>
</feature>
<dbReference type="InterPro" id="IPR036259">
    <property type="entry name" value="MFS_trans_sf"/>
</dbReference>
<keyword evidence="10" id="KW-1185">Reference proteome</keyword>
<feature type="transmembrane region" description="Helical" evidence="7">
    <location>
        <begin position="336"/>
        <end position="358"/>
    </location>
</feature>
<reference evidence="9 10" key="1">
    <citation type="submission" date="2019-03" db="EMBL/GenBank/DDBJ databases">
        <title>Draft genome sequences of novel Actinobacteria.</title>
        <authorList>
            <person name="Sahin N."/>
            <person name="Ay H."/>
            <person name="Saygin H."/>
        </authorList>
    </citation>
    <scope>NUCLEOTIDE SEQUENCE [LARGE SCALE GENOMIC DNA]</scope>
    <source>
        <strain evidence="9 10">KC310</strain>
    </source>
</reference>
<proteinExistence type="predicted"/>
<keyword evidence="4 7" id="KW-0812">Transmembrane</keyword>
<dbReference type="PROSITE" id="PS50850">
    <property type="entry name" value="MFS"/>
    <property type="match status" value="1"/>
</dbReference>
<evidence type="ECO:0000256" key="6">
    <source>
        <dbReference type="ARBA" id="ARBA00023136"/>
    </source>
</evidence>
<comment type="caution">
    <text evidence="9">The sequence shown here is derived from an EMBL/GenBank/DDBJ whole genome shotgun (WGS) entry which is preliminary data.</text>
</comment>
<feature type="transmembrane region" description="Helical" evidence="7">
    <location>
        <begin position="370"/>
        <end position="390"/>
    </location>
</feature>
<feature type="domain" description="Major facilitator superfamily (MFS) profile" evidence="8">
    <location>
        <begin position="211"/>
        <end position="417"/>
    </location>
</feature>
<sequence length="417" mass="42103">MLRVLRVRDFRLLWAARAVAGLGTSMLVVAIPAHVFAVTGSVLATGVTLAFEYLPSLLLGPFAGVMADRWDRRRLMVATDLVHVLAISVALLARTPETIWLVYVAVLGQGSAAVLFRPAGQAHIPAVVGTGPALTSANALSAVTTGVVALGGPPLGGLLFAVNGIGAVVAASAAAALLSAATIAMTSARPRDGGPASRNVLASISQGLRHVRQAAATRGLLATNSLYLLANAALTALLVPFGVTRLGGSMEVGYLLSALGLGFLLGAPVSRGLADRHPARTTVAAGQALVAAAFALLFNSTALPLALVSAVLLGLPAVTVLVSVQSWVQRTTPEGLLGRVTSAFLTMEAAATMLGAFAGPAASELFGMTAALNAACAVALLSAPLTLWLVPRRPGRDLAGPAATGARRGRLPSPGGE</sequence>
<dbReference type="GO" id="GO:0022857">
    <property type="term" value="F:transmembrane transporter activity"/>
    <property type="evidence" value="ECO:0007669"/>
    <property type="project" value="InterPro"/>
</dbReference>
<feature type="transmembrane region" description="Helical" evidence="7">
    <location>
        <begin position="252"/>
        <end position="269"/>
    </location>
</feature>
<accession>A0A4R4USS0</accession>
<dbReference type="SUPFAM" id="SSF103473">
    <property type="entry name" value="MFS general substrate transporter"/>
    <property type="match status" value="1"/>
</dbReference>
<keyword evidence="3" id="KW-1003">Cell membrane</keyword>
<keyword evidence="5 7" id="KW-1133">Transmembrane helix</keyword>
<dbReference type="EMBL" id="SMKO01000199">
    <property type="protein sequence ID" value="TDC92204.1"/>
    <property type="molecule type" value="Genomic_DNA"/>
</dbReference>
<dbReference type="RefSeq" id="WP_132604883.1">
    <property type="nucleotide sequence ID" value="NZ_SMKO01000199.1"/>
</dbReference>
<evidence type="ECO:0000256" key="4">
    <source>
        <dbReference type="ARBA" id="ARBA00022692"/>
    </source>
</evidence>
<evidence type="ECO:0000259" key="8">
    <source>
        <dbReference type="PROSITE" id="PS50850"/>
    </source>
</evidence>
<evidence type="ECO:0000256" key="5">
    <source>
        <dbReference type="ARBA" id="ARBA00022989"/>
    </source>
</evidence>
<feature type="transmembrane region" description="Helical" evidence="7">
    <location>
        <begin position="128"/>
        <end position="152"/>
    </location>
</feature>
<dbReference type="CDD" id="cd06173">
    <property type="entry name" value="MFS_MefA_like"/>
    <property type="match status" value="1"/>
</dbReference>
<evidence type="ECO:0000256" key="3">
    <source>
        <dbReference type="ARBA" id="ARBA00022475"/>
    </source>
</evidence>
<evidence type="ECO:0000313" key="10">
    <source>
        <dbReference type="Proteomes" id="UP000295258"/>
    </source>
</evidence>
<organism evidence="9 10">
    <name type="scientific">Nonomuraea deserti</name>
    <dbReference type="NCBI Taxonomy" id="1848322"/>
    <lineage>
        <taxon>Bacteria</taxon>
        <taxon>Bacillati</taxon>
        <taxon>Actinomycetota</taxon>
        <taxon>Actinomycetes</taxon>
        <taxon>Streptosporangiales</taxon>
        <taxon>Streptosporangiaceae</taxon>
        <taxon>Nonomuraea</taxon>
    </lineage>
</organism>